<dbReference type="AlphaFoldDB" id="A0A7S3UT78"/>
<evidence type="ECO:0000256" key="5">
    <source>
        <dbReference type="ARBA" id="ARBA00023004"/>
    </source>
</evidence>
<dbReference type="GO" id="GO:0019288">
    <property type="term" value="P:isopentenyl diphosphate biosynthetic process, methylerythritol 4-phosphate pathway"/>
    <property type="evidence" value="ECO:0007669"/>
    <property type="project" value="InterPro"/>
</dbReference>
<evidence type="ECO:0000313" key="11">
    <source>
        <dbReference type="EMBL" id="CAE0624463.1"/>
    </source>
</evidence>
<keyword evidence="2" id="KW-0004">4Fe-4S</keyword>
<comment type="cofactor">
    <cofactor evidence="1">
        <name>[4Fe-4S] cluster</name>
        <dbReference type="ChEBI" id="CHEBI:49883"/>
    </cofactor>
</comment>
<dbReference type="InterPro" id="IPR003451">
    <property type="entry name" value="LytB/IspH"/>
</dbReference>
<dbReference type="GO" id="GO:0046872">
    <property type="term" value="F:metal ion binding"/>
    <property type="evidence" value="ECO:0007669"/>
    <property type="project" value="UniProtKB-KW"/>
</dbReference>
<dbReference type="NCBIfam" id="NF009911">
    <property type="entry name" value="PRK13371.1"/>
    <property type="match status" value="1"/>
</dbReference>
<evidence type="ECO:0000256" key="4">
    <source>
        <dbReference type="ARBA" id="ARBA00023002"/>
    </source>
</evidence>
<reference evidence="11" key="1">
    <citation type="submission" date="2021-01" db="EMBL/GenBank/DDBJ databases">
        <authorList>
            <person name="Corre E."/>
            <person name="Pelletier E."/>
            <person name="Niang G."/>
            <person name="Scheremetjew M."/>
            <person name="Finn R."/>
            <person name="Kale V."/>
            <person name="Holt S."/>
            <person name="Cochrane G."/>
            <person name="Meng A."/>
            <person name="Brown T."/>
            <person name="Cohen L."/>
        </authorList>
    </citation>
    <scope>NUCLEOTIDE SEQUENCE</scope>
    <source>
        <strain evidence="11">CCMP3107</strain>
    </source>
</reference>
<dbReference type="Pfam" id="PF02401">
    <property type="entry name" value="LYTB"/>
    <property type="match status" value="1"/>
</dbReference>
<name>A0A7S3UT78_HETAK</name>
<keyword evidence="6" id="KW-0411">Iron-sulfur</keyword>
<evidence type="ECO:0000256" key="1">
    <source>
        <dbReference type="ARBA" id="ARBA00001966"/>
    </source>
</evidence>
<comment type="similarity">
    <text evidence="9">Belongs to the IspH family.</text>
</comment>
<protein>
    <recommendedName>
        <fullName evidence="10">4-hydroxy-3-methylbut-2-enyl diphosphate reductase</fullName>
        <ecNumber evidence="10">1.17.7.4</ecNumber>
    </recommendedName>
</protein>
<accession>A0A7S3UT78</accession>
<dbReference type="EMBL" id="HBIU01007946">
    <property type="protein sequence ID" value="CAE0624463.1"/>
    <property type="molecule type" value="Transcribed_RNA"/>
</dbReference>
<dbReference type="GO" id="GO:0051745">
    <property type="term" value="F:4-hydroxy-3-methylbut-2-enyl diphosphate reductase activity"/>
    <property type="evidence" value="ECO:0007669"/>
    <property type="project" value="UniProtKB-EC"/>
</dbReference>
<organism evidence="11">
    <name type="scientific">Heterosigma akashiwo</name>
    <name type="common">Chromophytic alga</name>
    <name type="synonym">Heterosigma carterae</name>
    <dbReference type="NCBI Taxonomy" id="2829"/>
    <lineage>
        <taxon>Eukaryota</taxon>
        <taxon>Sar</taxon>
        <taxon>Stramenopiles</taxon>
        <taxon>Ochrophyta</taxon>
        <taxon>Raphidophyceae</taxon>
        <taxon>Chattonellales</taxon>
        <taxon>Chattonellaceae</taxon>
        <taxon>Heterosigma</taxon>
    </lineage>
</organism>
<keyword evidence="3" id="KW-0479">Metal-binding</keyword>
<dbReference type="GO" id="GO:0051539">
    <property type="term" value="F:4 iron, 4 sulfur cluster binding"/>
    <property type="evidence" value="ECO:0007669"/>
    <property type="project" value="UniProtKB-KW"/>
</dbReference>
<dbReference type="Gene3D" id="3.40.50.11270">
    <property type="match status" value="1"/>
</dbReference>
<evidence type="ECO:0000256" key="6">
    <source>
        <dbReference type="ARBA" id="ARBA00023014"/>
    </source>
</evidence>
<evidence type="ECO:0000256" key="2">
    <source>
        <dbReference type="ARBA" id="ARBA00022485"/>
    </source>
</evidence>
<evidence type="ECO:0000256" key="10">
    <source>
        <dbReference type="ARBA" id="ARBA00047177"/>
    </source>
</evidence>
<dbReference type="PANTHER" id="PTHR31619">
    <property type="entry name" value="4-HYDROXY-3-METHYLBUT-2-ENYL DIPHOSPHATE REDUCTASE, CHLOROPLASTIC"/>
    <property type="match status" value="1"/>
</dbReference>
<evidence type="ECO:0000256" key="9">
    <source>
        <dbReference type="ARBA" id="ARBA00046335"/>
    </source>
</evidence>
<dbReference type="EC" id="1.17.7.4" evidence="10"/>
<gene>
    <name evidence="11" type="ORF">HAKA00212_LOCUS3130</name>
</gene>
<dbReference type="PANTHER" id="PTHR31619:SF5">
    <property type="entry name" value="4-HYDROXY-3-METHYLBUT-2-ENYL DIPHOSPHATE REDUCTASE, CHLOROPLASTIC"/>
    <property type="match status" value="1"/>
</dbReference>
<keyword evidence="4" id="KW-0560">Oxidoreductase</keyword>
<dbReference type="HAMAP" id="MF_00191">
    <property type="entry name" value="IspH"/>
    <property type="match status" value="1"/>
</dbReference>
<dbReference type="Gene3D" id="3.40.1010.20">
    <property type="entry name" value="4-hydroxy-3-methylbut-2-enyl diphosphate reductase, catalytic domain"/>
    <property type="match status" value="2"/>
</dbReference>
<proteinExistence type="inferred from homology"/>
<evidence type="ECO:0000256" key="8">
    <source>
        <dbReference type="ARBA" id="ARBA00046314"/>
    </source>
</evidence>
<comment type="pathway">
    <text evidence="7">Isoprenoid biosynthesis; isopentenyl diphosphate biosynthesis via DXP pathway; isopentenyl diphosphate from 1-deoxy-D-xylulose 5-phosphate: step 6/6.</text>
</comment>
<dbReference type="CDD" id="cd13944">
    <property type="entry name" value="lytB_ispH"/>
    <property type="match status" value="1"/>
</dbReference>
<dbReference type="GO" id="GO:0050992">
    <property type="term" value="P:dimethylallyl diphosphate biosynthetic process"/>
    <property type="evidence" value="ECO:0007669"/>
    <property type="project" value="InterPro"/>
</dbReference>
<evidence type="ECO:0000256" key="7">
    <source>
        <dbReference type="ARBA" id="ARBA00046313"/>
    </source>
</evidence>
<evidence type="ECO:0000256" key="3">
    <source>
        <dbReference type="ARBA" id="ARBA00022723"/>
    </source>
</evidence>
<comment type="pathway">
    <text evidence="8">Isoprenoid biosynthesis; dimethylallyl diphosphate biosynthesis; dimethylallyl diphosphate from (2E)-4-hydroxy-3-methylbutenyl diphosphate: step 1/1.</text>
</comment>
<dbReference type="NCBIfam" id="TIGR00216">
    <property type="entry name" value="ispH_lytB"/>
    <property type="match status" value="1"/>
</dbReference>
<keyword evidence="5" id="KW-0408">Iron</keyword>
<sequence>MARILTRTLAFVLVVFYIAPCLAFRVLGLAPTTTRAVPKTSLMMSTIDKKAERKRIMSSEKFNRMGFKDERADVSDRMVQEFTSDLIEKLAEPATKEYTNGLVTVRLAEKYGLCWGVERAIAMTFEAAAKFKDRKVHMTNELIHNPQVNEKLEEMNVNIMSKVEGPKDFDSVQPNDIVVLPAFGASLEEMQTLDEKGVQIVDTTCPWVTKVWNVVDKQVKAGFTTIIHGKWAHEETVATASFAETYLIVKDIKEAEYVCNYVINGGDKEEFMAKFKNAMSKGFDPDKDLGKVGLANQTTMYKKETRAIGQLLQKTMMRAHGPEKIGETYIEFDTICDATQERQDAIQELLADESLDFILVVGGWDSSNTAHLLEIPIHAGKRAYHVDRSDRIRPDGSIEHRTVDGAIEVQENFLPKGPVRLGITSGASTPDAYVQKCLDQIFLLKSLEEGQQ</sequence>